<gene>
    <name evidence="1" type="ORF">POREN0001_0005</name>
</gene>
<dbReference type="EMBL" id="ACNN01000006">
    <property type="protein sequence ID" value="EEN83516.1"/>
    <property type="molecule type" value="Genomic_DNA"/>
</dbReference>
<dbReference type="Proteomes" id="UP000004295">
    <property type="component" value="Unassembled WGS sequence"/>
</dbReference>
<keyword evidence="2" id="KW-1185">Reference proteome</keyword>
<accession>C3J8H5</accession>
<dbReference type="Pfam" id="PF06199">
    <property type="entry name" value="Phage_tail_2"/>
    <property type="match status" value="1"/>
</dbReference>
<dbReference type="InterPro" id="IPR011855">
    <property type="entry name" value="Phgtail_TP901_1"/>
</dbReference>
<dbReference type="AlphaFoldDB" id="C3J8H5"/>
<comment type="caution">
    <text evidence="1">The sequence shown here is derived from an EMBL/GenBank/DDBJ whole genome shotgun (WGS) entry which is preliminary data.</text>
</comment>
<evidence type="ECO:0000313" key="2">
    <source>
        <dbReference type="Proteomes" id="UP000004295"/>
    </source>
</evidence>
<organism evidence="1 2">
    <name type="scientific">Porphyromonas endodontalis (strain ATCC 35406 / DSM 24491 / JCM 8526 / CCUG 16442 / BCRC 14492 / NCTC 13058 / HG 370)</name>
    <name type="common">Bacteroides endodontalis</name>
    <dbReference type="NCBI Taxonomy" id="553175"/>
    <lineage>
        <taxon>Bacteria</taxon>
        <taxon>Pseudomonadati</taxon>
        <taxon>Bacteroidota</taxon>
        <taxon>Bacteroidia</taxon>
        <taxon>Bacteroidales</taxon>
        <taxon>Porphyromonadaceae</taxon>
        <taxon>Porphyromonas</taxon>
    </lineage>
</organism>
<sequence>MLGAKTHKRQTKTTTTVVTDKDVEDSLYDKKVVKKVEITITCDGFCKTGDTSLEDLEEAITQGKTVKLKYGYKQGKNGGKSFTEGDFIVSSFDRTDPASDNSTYSATFVNDGKPTKVTTKE</sequence>
<proteinExistence type="predicted"/>
<reference evidence="1 2" key="1">
    <citation type="submission" date="2009-04" db="EMBL/GenBank/DDBJ databases">
        <authorList>
            <person name="Sebastian Y."/>
            <person name="Madupu R."/>
            <person name="Durkin A.S."/>
            <person name="Torralba M."/>
            <person name="Methe B."/>
            <person name="Sutton G.G."/>
            <person name="Strausberg R.L."/>
            <person name="Nelson K.E."/>
        </authorList>
    </citation>
    <scope>NUCLEOTIDE SEQUENCE [LARGE SCALE GENOMIC DNA]</scope>
    <source>
        <strain evidence="2">ATCC 35406 / BCRC 14492 / JCM 8526 / NCTC 13058 / HG 370</strain>
    </source>
</reference>
<evidence type="ECO:0000313" key="1">
    <source>
        <dbReference type="EMBL" id="EEN83516.1"/>
    </source>
</evidence>
<protein>
    <submittedName>
        <fullName evidence="1">Uncharacterized protein</fullName>
    </submittedName>
</protein>
<name>C3J8H5_POREA</name>
<dbReference type="STRING" id="553175.POREN0001_0005"/>